<dbReference type="GO" id="GO:0016020">
    <property type="term" value="C:membrane"/>
    <property type="evidence" value="ECO:0007669"/>
    <property type="project" value="TreeGrafter"/>
</dbReference>
<name>A0A078LZU0_9PSED</name>
<dbReference type="eggNOG" id="COG1502">
    <property type="taxonomic scope" value="Bacteria"/>
</dbReference>
<feature type="domain" description="PLD phosphodiesterase" evidence="1">
    <location>
        <begin position="130"/>
        <end position="157"/>
    </location>
</feature>
<reference evidence="2 3" key="1">
    <citation type="submission" date="2014-07" db="EMBL/GenBank/DDBJ databases">
        <authorList>
            <person name="Urmite Genomes Urmite Genomes"/>
        </authorList>
    </citation>
    <scope>NUCLEOTIDE SEQUENCE [LARGE SCALE GENOMIC DNA]</scope>
    <source>
        <strain evidence="2 3">20_BN</strain>
    </source>
</reference>
<evidence type="ECO:0000313" key="2">
    <source>
        <dbReference type="EMBL" id="CDZ95887.1"/>
    </source>
</evidence>
<dbReference type="Gene3D" id="3.30.870.10">
    <property type="entry name" value="Endonuclease Chain A"/>
    <property type="match status" value="2"/>
</dbReference>
<protein>
    <submittedName>
        <fullName evidence="2">Phospholipase</fullName>
    </submittedName>
</protein>
<dbReference type="GO" id="GO:0008808">
    <property type="term" value="F:cardiolipin synthase activity"/>
    <property type="evidence" value="ECO:0007669"/>
    <property type="project" value="TreeGrafter"/>
</dbReference>
<gene>
    <name evidence="2" type="ORF">BN1079_03236</name>
</gene>
<evidence type="ECO:0000313" key="3">
    <source>
        <dbReference type="Proteomes" id="UP000053902"/>
    </source>
</evidence>
<dbReference type="PANTHER" id="PTHR21248">
    <property type="entry name" value="CARDIOLIPIN SYNTHASE"/>
    <property type="match status" value="1"/>
</dbReference>
<proteinExistence type="predicted"/>
<dbReference type="PANTHER" id="PTHR21248:SF23">
    <property type="entry name" value="CARDIOLIPIN SYNTHASE B"/>
    <property type="match status" value="1"/>
</dbReference>
<dbReference type="InterPro" id="IPR025202">
    <property type="entry name" value="PLD-like_dom"/>
</dbReference>
<dbReference type="SUPFAM" id="SSF56024">
    <property type="entry name" value="Phospholipase D/nuclease"/>
    <property type="match status" value="2"/>
</dbReference>
<dbReference type="InterPro" id="IPR001736">
    <property type="entry name" value="PLipase_D/transphosphatidylase"/>
</dbReference>
<dbReference type="CDD" id="cd09110">
    <property type="entry name" value="PLDc_CLS_1"/>
    <property type="match status" value="1"/>
</dbReference>
<dbReference type="AlphaFoldDB" id="A0A078LZU0"/>
<dbReference type="EMBL" id="CCSF01000001">
    <property type="protein sequence ID" value="CDZ95887.1"/>
    <property type="molecule type" value="Genomic_DNA"/>
</dbReference>
<feature type="domain" description="PLD phosphodiesterase" evidence="1">
    <location>
        <begin position="312"/>
        <end position="338"/>
    </location>
</feature>
<organism evidence="2 3">
    <name type="scientific">Pseudomonas saudiphocaensis</name>
    <dbReference type="NCBI Taxonomy" id="1499686"/>
    <lineage>
        <taxon>Bacteria</taxon>
        <taxon>Pseudomonadati</taxon>
        <taxon>Pseudomonadota</taxon>
        <taxon>Gammaproteobacteria</taxon>
        <taxon>Pseudomonadales</taxon>
        <taxon>Pseudomonadaceae</taxon>
        <taxon>Pseudomonas</taxon>
    </lineage>
</organism>
<sequence>MSFGIEQQPQGRTPSTASNLMLAGEVFPWREGNQFQLLVDGPQFFPRLLQCIDAAERRVDVELYLVEDGQCAEHLVDALVAAAARGVRVRCLFDGFGCLKLGQKTRQRLLDGDVELRLYNPLNLRLKFRNLHRDHRKLIVIDETCCFVGGTGATDEFWNPEKPDEHWHEVMVEISGPLLHDWRRLFDAQWALCLRKRIWQFPLPQRLPKIPENPEPGNGMGRVAYAAARQHRDILHSLIRNLQRAQTRIWLATPYFLPTGRVRRELLRAARRGVEVRLLLTSRNTDHPPIRYAGQRYYPRLLRAGVRIHEYQPHFLHLKMVLIDDWVSIGSCNFDHWNLRWNLEANLEAVDANLSSSVAESFEQDFLRSKEIDLQIWHARPLRMRIYQRLWGLLDRLAINIFNRSG</sequence>
<accession>A0A078LZU0</accession>
<dbReference type="Proteomes" id="UP000053902">
    <property type="component" value="Unassembled WGS sequence"/>
</dbReference>
<dbReference type="STRING" id="1499686.BN1079_03236"/>
<dbReference type="CDD" id="cd09159">
    <property type="entry name" value="PLDc_ybhO_like_2"/>
    <property type="match status" value="1"/>
</dbReference>
<dbReference type="GO" id="GO:0032049">
    <property type="term" value="P:cardiolipin biosynthetic process"/>
    <property type="evidence" value="ECO:0007669"/>
    <property type="project" value="UniProtKB-ARBA"/>
</dbReference>
<dbReference type="HOGENOM" id="CLU_038053_0_1_6"/>
<dbReference type="PROSITE" id="PS50035">
    <property type="entry name" value="PLD"/>
    <property type="match status" value="2"/>
</dbReference>
<evidence type="ECO:0000259" key="1">
    <source>
        <dbReference type="PROSITE" id="PS50035"/>
    </source>
</evidence>
<keyword evidence="3" id="KW-1185">Reference proteome</keyword>
<dbReference type="Pfam" id="PF13091">
    <property type="entry name" value="PLDc_2"/>
    <property type="match status" value="2"/>
</dbReference>